<feature type="transmembrane region" description="Helical" evidence="6">
    <location>
        <begin position="129"/>
        <end position="150"/>
    </location>
</feature>
<evidence type="ECO:0000256" key="4">
    <source>
        <dbReference type="ARBA" id="ARBA00023136"/>
    </source>
</evidence>
<feature type="transmembrane region" description="Helical" evidence="6">
    <location>
        <begin position="425"/>
        <end position="444"/>
    </location>
</feature>
<name>A0A922HSS1_DERFA</name>
<keyword evidence="2 6" id="KW-0812">Transmembrane</keyword>
<dbReference type="PANTHER" id="PTHR22911:SF6">
    <property type="entry name" value="SOLUTE CARRIER FAMILY 35 MEMBER G1"/>
    <property type="match status" value="1"/>
</dbReference>
<evidence type="ECO:0000259" key="7">
    <source>
        <dbReference type="Pfam" id="PF00892"/>
    </source>
</evidence>
<comment type="caution">
    <text evidence="8">The sequence shown here is derived from an EMBL/GenBank/DDBJ whole genome shotgun (WGS) entry which is preliminary data.</text>
</comment>
<keyword evidence="4 6" id="KW-0472">Membrane</keyword>
<feature type="transmembrane region" description="Helical" evidence="6">
    <location>
        <begin position="450"/>
        <end position="468"/>
    </location>
</feature>
<reference evidence="8" key="2">
    <citation type="journal article" date="2022" name="Res Sq">
        <title>Comparative Genomics Reveals Insights into the Divergent Evolution of Astigmatic Mites and Household Pest Adaptations.</title>
        <authorList>
            <person name="Xiong Q."/>
            <person name="Wan A.T.-Y."/>
            <person name="Liu X.-Y."/>
            <person name="Fung C.S.-H."/>
            <person name="Xiao X."/>
            <person name="Malainual N."/>
            <person name="Hou J."/>
            <person name="Wang L."/>
            <person name="Wang M."/>
            <person name="Yang K."/>
            <person name="Cui Y."/>
            <person name="Leung E."/>
            <person name="Nong W."/>
            <person name="Shin S.-K."/>
            <person name="Au S."/>
            <person name="Jeong K.Y."/>
            <person name="Chew F.T."/>
            <person name="Hui J."/>
            <person name="Leung T.F."/>
            <person name="Tungtrongchitr A."/>
            <person name="Zhong N."/>
            <person name="Liu Z."/>
            <person name="Tsui S."/>
        </authorList>
    </citation>
    <scope>NUCLEOTIDE SEQUENCE</scope>
    <source>
        <strain evidence="8">Derf</strain>
        <tissue evidence="8">Whole organism</tissue>
    </source>
</reference>
<keyword evidence="3 6" id="KW-1133">Transmembrane helix</keyword>
<evidence type="ECO:0000256" key="2">
    <source>
        <dbReference type="ARBA" id="ARBA00022692"/>
    </source>
</evidence>
<reference evidence="8" key="1">
    <citation type="submission" date="2013-05" db="EMBL/GenBank/DDBJ databases">
        <authorList>
            <person name="Yim A.K.Y."/>
            <person name="Chan T.F."/>
            <person name="Ji K.M."/>
            <person name="Liu X.Y."/>
            <person name="Zhou J.W."/>
            <person name="Li R.Q."/>
            <person name="Yang K.Y."/>
            <person name="Li J."/>
            <person name="Li M."/>
            <person name="Law P.T.W."/>
            <person name="Wu Y.L."/>
            <person name="Cai Z.L."/>
            <person name="Qin H."/>
            <person name="Bao Y."/>
            <person name="Leung R.K.K."/>
            <person name="Ng P.K.S."/>
            <person name="Zou J."/>
            <person name="Zhong X.J."/>
            <person name="Ran P.X."/>
            <person name="Zhong N.S."/>
            <person name="Liu Z.G."/>
            <person name="Tsui S.K.W."/>
        </authorList>
    </citation>
    <scope>NUCLEOTIDE SEQUENCE</scope>
    <source>
        <strain evidence="8">Derf</strain>
        <tissue evidence="8">Whole organism</tissue>
    </source>
</reference>
<proteinExistence type="predicted"/>
<feature type="region of interest" description="Disordered" evidence="5">
    <location>
        <begin position="95"/>
        <end position="114"/>
    </location>
</feature>
<dbReference type="AlphaFoldDB" id="A0A922HSS1"/>
<feature type="transmembrane region" description="Helical" evidence="6">
    <location>
        <begin position="365"/>
        <end position="384"/>
    </location>
</feature>
<dbReference type="Proteomes" id="UP000790347">
    <property type="component" value="Unassembled WGS sequence"/>
</dbReference>
<dbReference type="SUPFAM" id="SSF103481">
    <property type="entry name" value="Multidrug resistance efflux transporter EmrE"/>
    <property type="match status" value="2"/>
</dbReference>
<gene>
    <name evidence="8" type="ORF">DERF_012730</name>
</gene>
<evidence type="ECO:0000313" key="8">
    <source>
        <dbReference type="EMBL" id="KAH9501921.1"/>
    </source>
</evidence>
<feature type="transmembrane region" description="Helical" evidence="6">
    <location>
        <begin position="190"/>
        <end position="211"/>
    </location>
</feature>
<feature type="compositionally biased region" description="Low complexity" evidence="5">
    <location>
        <begin position="62"/>
        <end position="77"/>
    </location>
</feature>
<dbReference type="PANTHER" id="PTHR22911">
    <property type="entry name" value="ACYL-MALONYL CONDENSING ENZYME-RELATED"/>
    <property type="match status" value="1"/>
</dbReference>
<feature type="domain" description="EamA" evidence="7">
    <location>
        <begin position="334"/>
        <end position="467"/>
    </location>
</feature>
<dbReference type="EMBL" id="ASGP02000006">
    <property type="protein sequence ID" value="KAH9501921.1"/>
    <property type="molecule type" value="Genomic_DNA"/>
</dbReference>
<dbReference type="Pfam" id="PF00892">
    <property type="entry name" value="EamA"/>
    <property type="match status" value="2"/>
</dbReference>
<protein>
    <recommendedName>
        <fullName evidence="7">EamA domain-containing protein</fullName>
    </recommendedName>
</protein>
<feature type="domain" description="EamA" evidence="7">
    <location>
        <begin position="131"/>
        <end position="261"/>
    </location>
</feature>
<feature type="transmembrane region" description="Helical" evidence="6">
    <location>
        <begin position="246"/>
        <end position="268"/>
    </location>
</feature>
<dbReference type="GO" id="GO:0016020">
    <property type="term" value="C:membrane"/>
    <property type="evidence" value="ECO:0007669"/>
    <property type="project" value="UniProtKB-SubCell"/>
</dbReference>
<feature type="transmembrane region" description="Helical" evidence="6">
    <location>
        <begin position="396"/>
        <end position="413"/>
    </location>
</feature>
<feature type="transmembrane region" description="Helical" evidence="6">
    <location>
        <begin position="217"/>
        <end position="239"/>
    </location>
</feature>
<sequence>MSIQNNLSQHYNNHDGGNENGGKNHHHHHNNQQQQQQQQPLSIITTSNDLDKSSSMKNGHQTTTTTTTAASTTTTTTNHQPNGDFRMLPIIEQSSQISNGNGNGKQPRNSIHSMTNSQKSNLLNRTKKFLKGICLTILSGLFFSITTLVVKYVKDVSPGTTAGFRYFGIIILSFPLALESPQPLFGMSGTYLWIALRGLAGGTSVFCRYSALHYMSMADSTIIILSMPVFVFVFARIFLKEHFGPYHVLALVMSIVGIIFASKLEIIFGKPMGEENDFVINNNTMIMTTTTTTTTTMATTEFFNDNGNQTMNETNYYIDDNPITKSMDLSDQLIGTLYSLGATFVGCFVYVIIRKLKHVDKYVILFNFSIISMIEMVMIDYFFYDIQLPTTGYTPYLIFLIGILSFYAQLLLTRAIQIEEAGVVSVVRTSSEAFFAFILQIIFFQQIPDLFTMIGAILVLSAVFLLSFRKYIIGLPDNHPMRIRFAFLSK</sequence>
<evidence type="ECO:0000256" key="6">
    <source>
        <dbReference type="SAM" id="Phobius"/>
    </source>
</evidence>
<feature type="region of interest" description="Disordered" evidence="5">
    <location>
        <begin position="1"/>
        <end position="85"/>
    </location>
</feature>
<feature type="transmembrane region" description="Helical" evidence="6">
    <location>
        <begin position="162"/>
        <end position="178"/>
    </location>
</feature>
<keyword evidence="9" id="KW-1185">Reference proteome</keyword>
<comment type="subcellular location">
    <subcellularLocation>
        <location evidence="1">Membrane</location>
        <topology evidence="1">Multi-pass membrane protein</topology>
    </subcellularLocation>
</comment>
<evidence type="ECO:0000313" key="9">
    <source>
        <dbReference type="Proteomes" id="UP000790347"/>
    </source>
</evidence>
<evidence type="ECO:0000256" key="3">
    <source>
        <dbReference type="ARBA" id="ARBA00022989"/>
    </source>
</evidence>
<evidence type="ECO:0000256" key="5">
    <source>
        <dbReference type="SAM" id="MobiDB-lite"/>
    </source>
</evidence>
<accession>A0A922HSS1</accession>
<evidence type="ECO:0000256" key="1">
    <source>
        <dbReference type="ARBA" id="ARBA00004141"/>
    </source>
</evidence>
<feature type="transmembrane region" description="Helical" evidence="6">
    <location>
        <begin position="333"/>
        <end position="353"/>
    </location>
</feature>
<organism evidence="8 9">
    <name type="scientific">Dermatophagoides farinae</name>
    <name type="common">American house dust mite</name>
    <dbReference type="NCBI Taxonomy" id="6954"/>
    <lineage>
        <taxon>Eukaryota</taxon>
        <taxon>Metazoa</taxon>
        <taxon>Ecdysozoa</taxon>
        <taxon>Arthropoda</taxon>
        <taxon>Chelicerata</taxon>
        <taxon>Arachnida</taxon>
        <taxon>Acari</taxon>
        <taxon>Acariformes</taxon>
        <taxon>Sarcoptiformes</taxon>
        <taxon>Astigmata</taxon>
        <taxon>Psoroptidia</taxon>
        <taxon>Analgoidea</taxon>
        <taxon>Pyroglyphidae</taxon>
        <taxon>Dermatophagoidinae</taxon>
        <taxon>Dermatophagoides</taxon>
    </lineage>
</organism>
<dbReference type="InterPro" id="IPR037185">
    <property type="entry name" value="EmrE-like"/>
</dbReference>
<dbReference type="InterPro" id="IPR000620">
    <property type="entry name" value="EamA_dom"/>
</dbReference>